<feature type="transmembrane region" description="Helical" evidence="1">
    <location>
        <begin position="36"/>
        <end position="59"/>
    </location>
</feature>
<dbReference type="Proteomes" id="UP000575397">
    <property type="component" value="Unassembled WGS sequence"/>
</dbReference>
<organism evidence="4 7">
    <name type="scientific">Mobiluncus mulieris</name>
    <dbReference type="NCBI Taxonomy" id="2052"/>
    <lineage>
        <taxon>Bacteria</taxon>
        <taxon>Bacillati</taxon>
        <taxon>Actinomycetota</taxon>
        <taxon>Actinomycetes</taxon>
        <taxon>Actinomycetales</taxon>
        <taxon>Actinomycetaceae</taxon>
        <taxon>Mobiluncus</taxon>
    </lineage>
</organism>
<reference evidence="5 6" key="1">
    <citation type="submission" date="2018-06" db="EMBL/GenBank/DDBJ databases">
        <authorList>
            <consortium name="Pathogen Informatics"/>
            <person name="Doyle S."/>
        </authorList>
    </citation>
    <scope>NUCLEOTIDE SEQUENCE [LARGE SCALE GENOMIC DNA]</scope>
    <source>
        <strain evidence="5 6">NCTC11819</strain>
    </source>
</reference>
<protein>
    <submittedName>
        <fullName evidence="4">DUF2318 domain-containing protein</fullName>
    </submittedName>
    <submittedName>
        <fullName evidence="5">Predicted membrane protein</fullName>
    </submittedName>
</protein>
<dbReference type="EMBL" id="UGGQ01000006">
    <property type="protein sequence ID" value="STO16908.1"/>
    <property type="molecule type" value="Genomic_DNA"/>
</dbReference>
<feature type="transmembrane region" description="Helical" evidence="1">
    <location>
        <begin position="71"/>
        <end position="91"/>
    </location>
</feature>
<feature type="transmembrane region" description="Helical" evidence="1">
    <location>
        <begin position="147"/>
        <end position="168"/>
    </location>
</feature>
<feature type="transmembrane region" description="Helical" evidence="1">
    <location>
        <begin position="180"/>
        <end position="201"/>
    </location>
</feature>
<dbReference type="Pfam" id="PF10080">
    <property type="entry name" value="FtrD-like"/>
    <property type="match status" value="1"/>
</dbReference>
<dbReference type="RefSeq" id="WP_004011868.1">
    <property type="nucleotide sequence ID" value="NZ_CAMPNB010000004.1"/>
</dbReference>
<dbReference type="AlphaFoldDB" id="A0A2J9KSD3"/>
<dbReference type="Proteomes" id="UP000255284">
    <property type="component" value="Unassembled WGS sequence"/>
</dbReference>
<evidence type="ECO:0000256" key="1">
    <source>
        <dbReference type="SAM" id="Phobius"/>
    </source>
</evidence>
<gene>
    <name evidence="3" type="ORF">HHJ74_04295</name>
    <name evidence="4" type="ORF">HHJ77_00615</name>
    <name evidence="5" type="ORF">NCTC11819_01487</name>
</gene>
<feature type="domain" description="Membrane iron-sulfur containing protein FtrD-like" evidence="2">
    <location>
        <begin position="320"/>
        <end position="420"/>
    </location>
</feature>
<dbReference type="OrthoDB" id="9792533at2"/>
<feature type="transmembrane region" description="Helical" evidence="1">
    <location>
        <begin position="107"/>
        <end position="127"/>
    </location>
</feature>
<evidence type="ECO:0000259" key="2">
    <source>
        <dbReference type="Pfam" id="PF10080"/>
    </source>
</evidence>
<dbReference type="InterPro" id="IPR018758">
    <property type="entry name" value="FtrD-like"/>
</dbReference>
<name>A0A2J9KSD3_9ACTO</name>
<feature type="transmembrane region" description="Helical" evidence="1">
    <location>
        <begin position="6"/>
        <end position="24"/>
    </location>
</feature>
<proteinExistence type="predicted"/>
<evidence type="ECO:0000313" key="5">
    <source>
        <dbReference type="EMBL" id="STO16908.1"/>
    </source>
</evidence>
<reference evidence="7 8" key="2">
    <citation type="submission" date="2020-04" db="EMBL/GenBank/DDBJ databases">
        <title>Antimicrobial susceptibility and clonality of vaginal-derived multi-drug resistant Mobiluncus isolates in China.</title>
        <authorList>
            <person name="Zhang X."/>
        </authorList>
    </citation>
    <scope>NUCLEOTIDE SEQUENCE [LARGE SCALE GENOMIC DNA]</scope>
    <source>
        <strain evidence="4 7">12</strain>
        <strain evidence="3 8">7</strain>
    </source>
</reference>
<sequence length="421" mass="46783">MLKLFVSSVLDLLPLMLTVVLALVNRPHAPMERRRMGLITWFFGLLGLGVAGVIAYLRLNTPWISLPAIKVWAGLLILLMVVVFTASLWILGSRQLHLIDQTWRHRLLAVTSMLFLAIGGFYFALPYFLSIDSIVLMGTSAFETQSILRLVGFAGGTLLALACAWVIARSYRHMSRRVCNILTTLVLLVVIVPKSFSIYNILSNARMLPRLSFVFNMVLFFQQHLVLTLLAMALVAALPGVIALKVPSIKGKKLNPAQVRLHRADVLSRREFFGASIAFGAALVWVCTDGKTRAEAKPELSPIEPSVVEGDKIKVDRKLVSDGHLHRFAYKTDTGTEIRFIVIKKNQVSFGTGLDACEICGNAGYYERNGKVICSRCDVMMNTQTIGFKGGCNPIPISYKQTEDSLVFSVKELSQFEDVFR</sequence>
<evidence type="ECO:0000313" key="3">
    <source>
        <dbReference type="EMBL" id="NMW92922.1"/>
    </source>
</evidence>
<dbReference type="GeneID" id="61168458"/>
<keyword evidence="1" id="KW-0812">Transmembrane</keyword>
<keyword evidence="1" id="KW-0472">Membrane</keyword>
<feature type="transmembrane region" description="Helical" evidence="1">
    <location>
        <begin position="221"/>
        <end position="244"/>
    </location>
</feature>
<dbReference type="Proteomes" id="UP000582487">
    <property type="component" value="Unassembled WGS sequence"/>
</dbReference>
<keyword evidence="1" id="KW-1133">Transmembrane helix</keyword>
<dbReference type="EMBL" id="JABCUS010000001">
    <property type="protein sequence ID" value="NMX02473.1"/>
    <property type="molecule type" value="Genomic_DNA"/>
</dbReference>
<evidence type="ECO:0000313" key="7">
    <source>
        <dbReference type="Proteomes" id="UP000575397"/>
    </source>
</evidence>
<comment type="caution">
    <text evidence="4">The sequence shown here is derived from an EMBL/GenBank/DDBJ whole genome shotgun (WGS) entry which is preliminary data.</text>
</comment>
<accession>A0A2J9KSD3</accession>
<evidence type="ECO:0000313" key="8">
    <source>
        <dbReference type="Proteomes" id="UP000582487"/>
    </source>
</evidence>
<evidence type="ECO:0000313" key="6">
    <source>
        <dbReference type="Proteomes" id="UP000255284"/>
    </source>
</evidence>
<dbReference type="EMBL" id="JABCUV010000003">
    <property type="protein sequence ID" value="NMW92922.1"/>
    <property type="molecule type" value="Genomic_DNA"/>
</dbReference>
<evidence type="ECO:0000313" key="4">
    <source>
        <dbReference type="EMBL" id="NMX02473.1"/>
    </source>
</evidence>